<evidence type="ECO:0000259" key="1">
    <source>
        <dbReference type="Pfam" id="PF03061"/>
    </source>
</evidence>
<organism evidence="2 3">
    <name type="scientific">Saccharothrix yanglingensis</name>
    <dbReference type="NCBI Taxonomy" id="659496"/>
    <lineage>
        <taxon>Bacteria</taxon>
        <taxon>Bacillati</taxon>
        <taxon>Actinomycetota</taxon>
        <taxon>Actinomycetes</taxon>
        <taxon>Pseudonocardiales</taxon>
        <taxon>Pseudonocardiaceae</taxon>
        <taxon>Saccharothrix</taxon>
    </lineage>
</organism>
<dbReference type="Proteomes" id="UP001225605">
    <property type="component" value="Unassembled WGS sequence"/>
</dbReference>
<dbReference type="CDD" id="cd03443">
    <property type="entry name" value="PaaI_thioesterase"/>
    <property type="match status" value="1"/>
</dbReference>
<reference evidence="2 3" key="1">
    <citation type="submission" date="2017-06" db="EMBL/GenBank/DDBJ databases">
        <title>Cultured bacterium strain Saccharothrix yanglingensis Hhs.015.</title>
        <authorList>
            <person name="Xia Y."/>
        </authorList>
    </citation>
    <scope>NUCLEOTIDE SEQUENCE [LARGE SCALE GENOMIC DNA]</scope>
    <source>
        <strain evidence="2 3">Hhs.015</strain>
    </source>
</reference>
<gene>
    <name evidence="2" type="ORF">CKY47_13215</name>
</gene>
<accession>A0ABU0WYJ9</accession>
<comment type="caution">
    <text evidence="2">The sequence shown here is derived from an EMBL/GenBank/DDBJ whole genome shotgun (WGS) entry which is preliminary data.</text>
</comment>
<evidence type="ECO:0000313" key="3">
    <source>
        <dbReference type="Proteomes" id="UP001225605"/>
    </source>
</evidence>
<dbReference type="EMBL" id="NSDM01000005">
    <property type="protein sequence ID" value="MDQ2584925.1"/>
    <property type="molecule type" value="Genomic_DNA"/>
</dbReference>
<dbReference type="InterPro" id="IPR006683">
    <property type="entry name" value="Thioestr_dom"/>
</dbReference>
<keyword evidence="3" id="KW-1185">Reference proteome</keyword>
<evidence type="ECO:0000313" key="2">
    <source>
        <dbReference type="EMBL" id="MDQ2584925.1"/>
    </source>
</evidence>
<sequence length="155" mass="16856">MDAVTSIQERLYPDLPCFGCGHGNPKGLRLRSHPGDDGVVTAAFTPWPEHDNGLGFLNGGIICTVLDCHSAAAVVLEAERRGWPALPGAALPYVTAGLDVRYLRPSPLEQPVELRAVVREAAEAQMLVDVSLVWDGKPRAEATALWKRWRPRPAN</sequence>
<dbReference type="Gene3D" id="3.10.129.10">
    <property type="entry name" value="Hotdog Thioesterase"/>
    <property type="match status" value="1"/>
</dbReference>
<dbReference type="SUPFAM" id="SSF54637">
    <property type="entry name" value="Thioesterase/thiol ester dehydrase-isomerase"/>
    <property type="match status" value="1"/>
</dbReference>
<protein>
    <submittedName>
        <fullName evidence="2">Thioesterase</fullName>
    </submittedName>
</protein>
<dbReference type="InterPro" id="IPR029069">
    <property type="entry name" value="HotDog_dom_sf"/>
</dbReference>
<proteinExistence type="predicted"/>
<dbReference type="Pfam" id="PF03061">
    <property type="entry name" value="4HBT"/>
    <property type="match status" value="1"/>
</dbReference>
<feature type="domain" description="Thioesterase" evidence="1">
    <location>
        <begin position="55"/>
        <end position="132"/>
    </location>
</feature>
<name>A0ABU0WYJ9_9PSEU</name>